<dbReference type="AlphaFoldDB" id="A0AAE0A190"/>
<comment type="caution">
    <text evidence="2">The sequence shown here is derived from an EMBL/GenBank/DDBJ whole genome shotgun (WGS) entry which is preliminary data.</text>
</comment>
<evidence type="ECO:0000313" key="3">
    <source>
        <dbReference type="Proteomes" id="UP001281410"/>
    </source>
</evidence>
<reference evidence="2" key="1">
    <citation type="journal article" date="2023" name="Plant J.">
        <title>Genome sequences and population genomics provide insights into the demographic history, inbreeding, and mutation load of two 'living fossil' tree species of Dipteronia.</title>
        <authorList>
            <person name="Feng Y."/>
            <person name="Comes H.P."/>
            <person name="Chen J."/>
            <person name="Zhu S."/>
            <person name="Lu R."/>
            <person name="Zhang X."/>
            <person name="Li P."/>
            <person name="Qiu J."/>
            <person name="Olsen K.M."/>
            <person name="Qiu Y."/>
        </authorList>
    </citation>
    <scope>NUCLEOTIDE SEQUENCE</scope>
    <source>
        <strain evidence="2">NBL</strain>
    </source>
</reference>
<feature type="compositionally biased region" description="Basic and acidic residues" evidence="1">
    <location>
        <begin position="1"/>
        <end position="43"/>
    </location>
</feature>
<evidence type="ECO:0000313" key="2">
    <source>
        <dbReference type="EMBL" id="KAK3198337.1"/>
    </source>
</evidence>
<proteinExistence type="predicted"/>
<protein>
    <submittedName>
        <fullName evidence="2">Uncharacterized protein</fullName>
    </submittedName>
</protein>
<evidence type="ECO:0000256" key="1">
    <source>
        <dbReference type="SAM" id="MobiDB-lite"/>
    </source>
</evidence>
<dbReference type="EMBL" id="JANJYJ010000007">
    <property type="protein sequence ID" value="KAK3198337.1"/>
    <property type="molecule type" value="Genomic_DNA"/>
</dbReference>
<name>A0AAE0A190_9ROSI</name>
<gene>
    <name evidence="2" type="ORF">Dsin_021752</name>
</gene>
<keyword evidence="3" id="KW-1185">Reference proteome</keyword>
<feature type="region of interest" description="Disordered" evidence="1">
    <location>
        <begin position="1"/>
        <end position="44"/>
    </location>
</feature>
<dbReference type="Proteomes" id="UP001281410">
    <property type="component" value="Unassembled WGS sequence"/>
</dbReference>
<accession>A0AAE0A190</accession>
<sequence length="81" mass="9511">MEEMEALREIQEFERNDHKGGNEGKDEETRKTESIKGNKKKDPSPVVAVWEKYLKFNPLEFEPDTDWLEHVSGHGLHYNDP</sequence>
<organism evidence="2 3">
    <name type="scientific">Dipteronia sinensis</name>
    <dbReference type="NCBI Taxonomy" id="43782"/>
    <lineage>
        <taxon>Eukaryota</taxon>
        <taxon>Viridiplantae</taxon>
        <taxon>Streptophyta</taxon>
        <taxon>Embryophyta</taxon>
        <taxon>Tracheophyta</taxon>
        <taxon>Spermatophyta</taxon>
        <taxon>Magnoliopsida</taxon>
        <taxon>eudicotyledons</taxon>
        <taxon>Gunneridae</taxon>
        <taxon>Pentapetalae</taxon>
        <taxon>rosids</taxon>
        <taxon>malvids</taxon>
        <taxon>Sapindales</taxon>
        <taxon>Sapindaceae</taxon>
        <taxon>Hippocastanoideae</taxon>
        <taxon>Acereae</taxon>
        <taxon>Dipteronia</taxon>
    </lineage>
</organism>